<dbReference type="GO" id="GO:0038203">
    <property type="term" value="P:TORC2 signaling"/>
    <property type="evidence" value="ECO:0007669"/>
    <property type="project" value="TreeGrafter"/>
</dbReference>
<dbReference type="OrthoDB" id="271111at2759"/>
<feature type="region of interest" description="Disordered" evidence="1">
    <location>
        <begin position="345"/>
        <end position="520"/>
    </location>
</feature>
<feature type="compositionally biased region" description="Polar residues" evidence="1">
    <location>
        <begin position="560"/>
        <end position="569"/>
    </location>
</feature>
<keyword evidence="4" id="KW-1185">Reference proteome</keyword>
<dbReference type="Pfam" id="PF14668">
    <property type="entry name" value="RICTOR_V"/>
    <property type="match status" value="1"/>
</dbReference>
<proteinExistence type="predicted"/>
<comment type="caution">
    <text evidence="3">The sequence shown here is derived from an EMBL/GenBank/DDBJ whole genome shotgun (WGS) entry which is preliminary data.</text>
</comment>
<feature type="region of interest" description="Disordered" evidence="1">
    <location>
        <begin position="538"/>
        <end position="569"/>
    </location>
</feature>
<gene>
    <name evidence="3" type="primary">RICTOR_1</name>
    <name evidence="3" type="ORF">GWK47_028513</name>
</gene>
<dbReference type="PANTHER" id="PTHR13298:SF11">
    <property type="entry name" value="RAPAMYCIN-INSENSITIVE COMPANION OF MTOR"/>
    <property type="match status" value="1"/>
</dbReference>
<feature type="compositionally biased region" description="Basic and acidic residues" evidence="1">
    <location>
        <begin position="345"/>
        <end position="357"/>
    </location>
</feature>
<dbReference type="GO" id="GO:0031932">
    <property type="term" value="C:TORC2 complex"/>
    <property type="evidence" value="ECO:0007669"/>
    <property type="project" value="InterPro"/>
</dbReference>
<dbReference type="GO" id="GO:0043539">
    <property type="term" value="F:protein serine/threonine kinase activator activity"/>
    <property type="evidence" value="ECO:0007669"/>
    <property type="project" value="TreeGrafter"/>
</dbReference>
<evidence type="ECO:0000256" key="1">
    <source>
        <dbReference type="SAM" id="MobiDB-lite"/>
    </source>
</evidence>
<protein>
    <submittedName>
        <fullName evidence="3">Rapamycin-insensitive companion of mTOR</fullName>
    </submittedName>
</protein>
<reference evidence="3" key="1">
    <citation type="submission" date="2020-07" db="EMBL/GenBank/DDBJ databases">
        <title>The High-quality genome of the commercially important snow crab, Chionoecetes opilio.</title>
        <authorList>
            <person name="Jeong J.-H."/>
            <person name="Ryu S."/>
        </authorList>
    </citation>
    <scope>NUCLEOTIDE SEQUENCE</scope>
    <source>
        <strain evidence="3">MADBK_172401_WGS</strain>
        <tissue evidence="3">Digestive gland</tissue>
    </source>
</reference>
<feature type="compositionally biased region" description="Basic and acidic residues" evidence="1">
    <location>
        <begin position="541"/>
        <end position="552"/>
    </location>
</feature>
<feature type="region of interest" description="Disordered" evidence="1">
    <location>
        <begin position="220"/>
        <end position="307"/>
    </location>
</feature>
<organism evidence="3 4">
    <name type="scientific">Chionoecetes opilio</name>
    <name type="common">Atlantic snow crab</name>
    <name type="synonym">Cancer opilio</name>
    <dbReference type="NCBI Taxonomy" id="41210"/>
    <lineage>
        <taxon>Eukaryota</taxon>
        <taxon>Metazoa</taxon>
        <taxon>Ecdysozoa</taxon>
        <taxon>Arthropoda</taxon>
        <taxon>Crustacea</taxon>
        <taxon>Multicrustacea</taxon>
        <taxon>Malacostraca</taxon>
        <taxon>Eumalacostraca</taxon>
        <taxon>Eucarida</taxon>
        <taxon>Decapoda</taxon>
        <taxon>Pleocyemata</taxon>
        <taxon>Brachyura</taxon>
        <taxon>Eubrachyura</taxon>
        <taxon>Majoidea</taxon>
        <taxon>Majidae</taxon>
        <taxon>Chionoecetes</taxon>
    </lineage>
</organism>
<name>A0A8J4YLA2_CHIOP</name>
<dbReference type="AlphaFoldDB" id="A0A8J4YLA2"/>
<dbReference type="SMART" id="SM01310">
    <property type="entry name" value="RICTOR_V"/>
    <property type="match status" value="1"/>
</dbReference>
<dbReference type="EMBL" id="JACEEZ010000289">
    <property type="protein sequence ID" value="KAG0730302.1"/>
    <property type="molecule type" value="Genomic_DNA"/>
</dbReference>
<dbReference type="PANTHER" id="PTHR13298">
    <property type="entry name" value="CYTOSOLIC REGULATOR PIANISSIMO"/>
    <property type="match status" value="1"/>
</dbReference>
<dbReference type="GO" id="GO:0051897">
    <property type="term" value="P:positive regulation of phosphatidylinositol 3-kinase/protein kinase B signal transduction"/>
    <property type="evidence" value="ECO:0007669"/>
    <property type="project" value="TreeGrafter"/>
</dbReference>
<feature type="compositionally biased region" description="Polar residues" evidence="1">
    <location>
        <begin position="408"/>
        <end position="417"/>
    </location>
</feature>
<dbReference type="InterPro" id="IPR029452">
    <property type="entry name" value="RICTOR_V"/>
</dbReference>
<feature type="compositionally biased region" description="Polar residues" evidence="1">
    <location>
        <begin position="432"/>
        <end position="444"/>
    </location>
</feature>
<feature type="domain" description="Rapamycin-insensitive companion of mTOR" evidence="2">
    <location>
        <begin position="129"/>
        <end position="201"/>
    </location>
</feature>
<feature type="compositionally biased region" description="Polar residues" evidence="1">
    <location>
        <begin position="461"/>
        <end position="474"/>
    </location>
</feature>
<accession>A0A8J4YLA2</accession>
<dbReference type="Proteomes" id="UP000770661">
    <property type="component" value="Unassembled WGS sequence"/>
</dbReference>
<evidence type="ECO:0000313" key="3">
    <source>
        <dbReference type="EMBL" id="KAG0730302.1"/>
    </source>
</evidence>
<dbReference type="InterPro" id="IPR028268">
    <property type="entry name" value="Pianissimo_fam"/>
</dbReference>
<evidence type="ECO:0000259" key="2">
    <source>
        <dbReference type="SMART" id="SM01310"/>
    </source>
</evidence>
<sequence>MSQYSGNQLMSQYSGKQLMSQYSGNQLMSQYSGNQLMSQYSGNQLMSQYVRLMQLAIADSITQHQRGEDGAYGRRTGSKHVVHDVFLLPHLYGALTQHREGFAALMQHEAVKTMVQVVKTGATSTPQEIFQLKVAVWAMGHIGLSSDGAGFLSCEGVLRSLTHLAAVCPVYSVRGVCFHALCLVATTKEGVNQLRKCGWECVQRNHHEQWQMVEEAVEGWSGGGAQGHTDDPYFSASNNHHVSESEAEDLDLSKPGFYVGDDSEDGSDGGSVLVEGIGLDEAYPTTGKSQTLPHKSKPPSAMGHKRSFSDCAPVLEELTSDSSQLPPSHDDLVVHKRSSLRFKFLDSMRRKSRRESTGSRTSNSSATSDRMTDRMTAFLQSARRIRSFSSRSHSLTDPNGSDEETGDHQGTLSSDSLSDPADMSTAELPHDGSSQSREPLQDTPTPLPPRTQVECRLSPIASGTSLATLGSQTMAEGGSELRRGGRCGSIRGSSGALFAEDSADRGGGSTTPVIPGLGAVTSQPLSTQSYFTLRSITNHRRVSESSHEEKSTRNSLKGFLSSSYEHSGQ</sequence>
<feature type="compositionally biased region" description="Polar residues" evidence="1">
    <location>
        <begin position="358"/>
        <end position="369"/>
    </location>
</feature>
<evidence type="ECO:0000313" key="4">
    <source>
        <dbReference type="Proteomes" id="UP000770661"/>
    </source>
</evidence>